<gene>
    <name evidence="3" type="ORF">ACHAWO_013491</name>
</gene>
<feature type="domain" description="RsdA/BaiN/AoA(So)-like Rossmann fold-like" evidence="2">
    <location>
        <begin position="30"/>
        <end position="474"/>
    </location>
</feature>
<dbReference type="AlphaFoldDB" id="A0ABD3Q9Z9"/>
<sequence length="493" mass="55069">MTIHLKLLLALYQVTAIYQLCWALSPPSFRIAIIGGGSSGVMAASSIKKSVHRDVLPSVDITVYESTKDVLRNIRNHHQDGILYDASKTPMDVLNAGYPRGRKEITSLMTKYFPPMQQQKWFEDRGVEFRTRQDGTMTCSDGNASPVISALLDDQLRETIETNARVVSISKDDETGCFQLSVNGRQEIHDCVILATGNSYLGFQLAKSLGHTITKPVRSCFELVLKDSNILSSMEEGGTYDLPYVRLSYKVAIKGQKRPRIIRSEGPARLQLYNSQVLLTGIAALSLSSVAAFELKDATYKGTLLIHFCPDHLGGKVENLEQFLWQYRQDNPNEIMGERCPLQFANVDYDEYDWETESFKSITTDCIPQNLWRGLVQESGMAYDSTWSKVNPKKCRKLAESMVGCSLEFRGRNTCSMYPFIDAGGTSLREVDMNSMQSKVVDGLFLCGQVLDGDASHSCFSFMRDLATGKMAGESAVLYAKEILLSKNNNITY</sequence>
<accession>A0ABD3Q9Z9</accession>
<evidence type="ECO:0000313" key="4">
    <source>
        <dbReference type="Proteomes" id="UP001530400"/>
    </source>
</evidence>
<comment type="caution">
    <text evidence="3">The sequence shown here is derived from an EMBL/GenBank/DDBJ whole genome shotgun (WGS) entry which is preliminary data.</text>
</comment>
<dbReference type="InterPro" id="IPR004792">
    <property type="entry name" value="BaiN-like"/>
</dbReference>
<dbReference type="Proteomes" id="UP001530400">
    <property type="component" value="Unassembled WGS sequence"/>
</dbReference>
<feature type="chain" id="PRO_5044778341" description="RsdA/BaiN/AoA(So)-like Rossmann fold-like domain-containing protein" evidence="1">
    <location>
        <begin position="24"/>
        <end position="493"/>
    </location>
</feature>
<dbReference type="InterPro" id="IPR036188">
    <property type="entry name" value="FAD/NAD-bd_sf"/>
</dbReference>
<dbReference type="SUPFAM" id="SSF160996">
    <property type="entry name" value="HI0933 insert domain-like"/>
    <property type="match status" value="1"/>
</dbReference>
<keyword evidence="1" id="KW-0732">Signal</keyword>
<name>A0ABD3Q9Z9_9STRA</name>
<dbReference type="Gene3D" id="3.50.50.60">
    <property type="entry name" value="FAD/NAD(P)-binding domain"/>
    <property type="match status" value="1"/>
</dbReference>
<dbReference type="PANTHER" id="PTHR42887">
    <property type="entry name" value="OS12G0638800 PROTEIN"/>
    <property type="match status" value="1"/>
</dbReference>
<dbReference type="Gene3D" id="1.10.8.260">
    <property type="entry name" value="HI0933 insert domain-like"/>
    <property type="match status" value="1"/>
</dbReference>
<proteinExistence type="predicted"/>
<reference evidence="3 4" key="1">
    <citation type="submission" date="2024-10" db="EMBL/GenBank/DDBJ databases">
        <title>Updated reference genomes for cyclostephanoid diatoms.</title>
        <authorList>
            <person name="Roberts W.R."/>
            <person name="Alverson A.J."/>
        </authorList>
    </citation>
    <scope>NUCLEOTIDE SEQUENCE [LARGE SCALE GENOMIC DNA]</scope>
    <source>
        <strain evidence="3 4">AJA010-31</strain>
    </source>
</reference>
<keyword evidence="4" id="KW-1185">Reference proteome</keyword>
<feature type="signal peptide" evidence="1">
    <location>
        <begin position="1"/>
        <end position="23"/>
    </location>
</feature>
<organism evidence="3 4">
    <name type="scientific">Cyclotella atomus</name>
    <dbReference type="NCBI Taxonomy" id="382360"/>
    <lineage>
        <taxon>Eukaryota</taxon>
        <taxon>Sar</taxon>
        <taxon>Stramenopiles</taxon>
        <taxon>Ochrophyta</taxon>
        <taxon>Bacillariophyta</taxon>
        <taxon>Coscinodiscophyceae</taxon>
        <taxon>Thalassiosirophycidae</taxon>
        <taxon>Stephanodiscales</taxon>
        <taxon>Stephanodiscaceae</taxon>
        <taxon>Cyclotella</taxon>
    </lineage>
</organism>
<evidence type="ECO:0000313" key="3">
    <source>
        <dbReference type="EMBL" id="KAL3797165.1"/>
    </source>
</evidence>
<dbReference type="Pfam" id="PF03486">
    <property type="entry name" value="HI0933_like"/>
    <property type="match status" value="1"/>
</dbReference>
<dbReference type="EMBL" id="JALLPJ020000265">
    <property type="protein sequence ID" value="KAL3797165.1"/>
    <property type="molecule type" value="Genomic_DNA"/>
</dbReference>
<dbReference type="SUPFAM" id="SSF51905">
    <property type="entry name" value="FAD/NAD(P)-binding domain"/>
    <property type="match status" value="1"/>
</dbReference>
<protein>
    <recommendedName>
        <fullName evidence="2">RsdA/BaiN/AoA(So)-like Rossmann fold-like domain-containing protein</fullName>
    </recommendedName>
</protein>
<dbReference type="InterPro" id="IPR023166">
    <property type="entry name" value="BaiN-like_dom_sf"/>
</dbReference>
<dbReference type="PANTHER" id="PTHR42887:SF2">
    <property type="entry name" value="OS12G0638800 PROTEIN"/>
    <property type="match status" value="1"/>
</dbReference>
<evidence type="ECO:0000256" key="1">
    <source>
        <dbReference type="SAM" id="SignalP"/>
    </source>
</evidence>
<dbReference type="InterPro" id="IPR057661">
    <property type="entry name" value="RsdA/BaiN/AoA(So)_Rossmann"/>
</dbReference>
<dbReference type="Gene3D" id="2.40.30.10">
    <property type="entry name" value="Translation factors"/>
    <property type="match status" value="1"/>
</dbReference>
<evidence type="ECO:0000259" key="2">
    <source>
        <dbReference type="Pfam" id="PF03486"/>
    </source>
</evidence>